<name>A0A0K0GQI0_XANOP</name>
<organism evidence="1 2">
    <name type="scientific">Xanthomonas oryzae pv. oryzae (strain PXO99A)</name>
    <dbReference type="NCBI Taxonomy" id="360094"/>
    <lineage>
        <taxon>Bacteria</taxon>
        <taxon>Pseudomonadati</taxon>
        <taxon>Pseudomonadota</taxon>
        <taxon>Gammaproteobacteria</taxon>
        <taxon>Lysobacterales</taxon>
        <taxon>Lysobacteraceae</taxon>
        <taxon>Xanthomonas</taxon>
    </lineage>
</organism>
<dbReference type="HOGENOM" id="CLU_2095929_0_0_6"/>
<protein>
    <submittedName>
        <fullName evidence="1">Radical SAM domain protein</fullName>
    </submittedName>
</protein>
<dbReference type="Proteomes" id="UP000001740">
    <property type="component" value="Chromosome"/>
</dbReference>
<dbReference type="KEGG" id="xop:PXO_06047"/>
<sequence length="116" mass="13273">MRQIDELNIGHIGDQLQVLRSLAESDVIKLAIRYLGPEYLLRWSEKWLPDLNWRDMYAHHCQACARVYSDSAVKDVLMANLDDLKERIRAVVLFDEGFGRSYVAGEGPQTHQGASK</sequence>
<evidence type="ECO:0000313" key="2">
    <source>
        <dbReference type="Proteomes" id="UP000001740"/>
    </source>
</evidence>
<dbReference type="EMBL" id="CP000967">
    <property type="protein sequence ID" value="ACD61229.1"/>
    <property type="molecule type" value="Genomic_DNA"/>
</dbReference>
<proteinExistence type="predicted"/>
<reference evidence="1 2" key="1">
    <citation type="journal article" date="2008" name="BMC Genomics">
        <title>Genome sequence and rapid evolution of the rice pathogen Xanthomonas oryzae pv. oryzae PXO99A.</title>
        <authorList>
            <person name="Salzberg S.L."/>
            <person name="Sommer D.D."/>
            <person name="Schatz M.C."/>
            <person name="Phillippy A.M."/>
            <person name="Rabinowicz P.D."/>
            <person name="Tsuge S."/>
            <person name="Furutani A."/>
            <person name="Ochiai H."/>
            <person name="Delcher A.L."/>
            <person name="Kelley D."/>
            <person name="Madupu R."/>
            <person name="Puiu D."/>
            <person name="Radune D."/>
            <person name="Shumway M."/>
            <person name="Trapnell C."/>
            <person name="Aparna G."/>
            <person name="Jha G."/>
            <person name="Pandey A."/>
            <person name="Patil P.B."/>
            <person name="Ishihara H."/>
            <person name="Meyer D.F."/>
            <person name="Szurek B."/>
            <person name="Verdier V."/>
            <person name="Koebnik R."/>
            <person name="Dow J.M."/>
            <person name="Ryan R.P."/>
            <person name="Hirata H."/>
            <person name="Tsuyumu S."/>
            <person name="Won Lee S."/>
            <person name="Seo Y.S."/>
            <person name="Sriariyanum M."/>
            <person name="Ronald P.C."/>
            <person name="Sonti R.V."/>
            <person name="Van Sluys M.A."/>
            <person name="Leach J.E."/>
            <person name="White F.F."/>
            <person name="Bogdanove A.J."/>
        </authorList>
    </citation>
    <scope>NUCLEOTIDE SEQUENCE [LARGE SCALE GENOMIC DNA]</scope>
    <source>
        <strain evidence="1 2">PXO99A</strain>
    </source>
</reference>
<dbReference type="AlphaFoldDB" id="A0A0K0GQI0"/>
<gene>
    <name evidence="1" type="ordered locus">PXO_06047</name>
</gene>
<evidence type="ECO:0000313" key="1">
    <source>
        <dbReference type="EMBL" id="ACD61229.1"/>
    </source>
</evidence>
<dbReference type="eggNOG" id="COG0535">
    <property type="taxonomic scope" value="Bacteria"/>
</dbReference>
<accession>A0A0K0GQI0</accession>